<dbReference type="CDD" id="cd10917">
    <property type="entry name" value="CE4_NodB_like_6s_7s"/>
    <property type="match status" value="1"/>
</dbReference>
<dbReference type="EMBL" id="JAUSWH010000001">
    <property type="protein sequence ID" value="MDQ0454130.1"/>
    <property type="molecule type" value="Genomic_DNA"/>
</dbReference>
<reference evidence="9 10" key="1">
    <citation type="submission" date="2023-07" db="EMBL/GenBank/DDBJ databases">
        <title>Genomic Encyclopedia of Type Strains, Phase IV (KMG-IV): sequencing the most valuable type-strain genomes for metagenomic binning, comparative biology and taxonomic classification.</title>
        <authorList>
            <person name="Goeker M."/>
        </authorList>
    </citation>
    <scope>NUCLEOTIDE SEQUENCE [LARGE SCALE GENOMIC DNA]</scope>
    <source>
        <strain evidence="9 10">DSM 100301</strain>
    </source>
</reference>
<evidence type="ECO:0000259" key="8">
    <source>
        <dbReference type="PROSITE" id="PS51677"/>
    </source>
</evidence>
<evidence type="ECO:0000256" key="6">
    <source>
        <dbReference type="ARBA" id="ARBA00032976"/>
    </source>
</evidence>
<keyword evidence="10" id="KW-1185">Reference proteome</keyword>
<gene>
    <name evidence="9" type="ORF">QO005_000445</name>
</gene>
<evidence type="ECO:0000256" key="2">
    <source>
        <dbReference type="ARBA" id="ARBA00010973"/>
    </source>
</evidence>
<comment type="caution">
    <text evidence="9">The sequence shown here is derived from an EMBL/GenBank/DDBJ whole genome shotgun (WGS) entry which is preliminary data.</text>
</comment>
<accession>A0ABU0I9J3</accession>
<feature type="domain" description="NodB homology" evidence="8">
    <location>
        <begin position="84"/>
        <end position="264"/>
    </location>
</feature>
<evidence type="ECO:0000256" key="1">
    <source>
        <dbReference type="ARBA" id="ARBA00003236"/>
    </source>
</evidence>
<keyword evidence="7" id="KW-0732">Signal</keyword>
<comment type="similarity">
    <text evidence="2">Belongs to the polysaccharide deacetylase family.</text>
</comment>
<evidence type="ECO:0000313" key="9">
    <source>
        <dbReference type="EMBL" id="MDQ0454130.1"/>
    </source>
</evidence>
<keyword evidence="4" id="KW-0479">Metal-binding</keyword>
<dbReference type="PROSITE" id="PS51677">
    <property type="entry name" value="NODB"/>
    <property type="match status" value="1"/>
</dbReference>
<dbReference type="Pfam" id="PF01522">
    <property type="entry name" value="Polysacc_deac_1"/>
    <property type="match status" value="1"/>
</dbReference>
<evidence type="ECO:0000313" key="10">
    <source>
        <dbReference type="Proteomes" id="UP001235269"/>
    </source>
</evidence>
<feature type="signal peptide" evidence="7">
    <location>
        <begin position="1"/>
        <end position="19"/>
    </location>
</feature>
<evidence type="ECO:0000256" key="4">
    <source>
        <dbReference type="ARBA" id="ARBA00022723"/>
    </source>
</evidence>
<dbReference type="RefSeq" id="WP_307156332.1">
    <property type="nucleotide sequence ID" value="NZ_JAUSWH010000001.1"/>
</dbReference>
<evidence type="ECO:0000256" key="5">
    <source>
        <dbReference type="ARBA" id="ARBA00022801"/>
    </source>
</evidence>
<dbReference type="PROSITE" id="PS51257">
    <property type="entry name" value="PROKAR_LIPOPROTEIN"/>
    <property type="match status" value="1"/>
</dbReference>
<protein>
    <recommendedName>
        <fullName evidence="3">Chitooligosaccharide deacetylase</fullName>
    </recommendedName>
    <alternativeName>
        <fullName evidence="6">Nodulation protein B</fullName>
    </alternativeName>
</protein>
<dbReference type="InterPro" id="IPR050248">
    <property type="entry name" value="Polysacc_deacetylase_ArnD"/>
</dbReference>
<evidence type="ECO:0000256" key="3">
    <source>
        <dbReference type="ARBA" id="ARBA00020071"/>
    </source>
</evidence>
<sequence length="281" mass="30696">MLLRLFAAASVVLSLSACAGGQAKPKLSAQTAFAPAAEPHAPLKADDPVPMEPRKWTGEAKKPNTLAGRTLIVSSLKDLKLQPKEVALTFDDGPAPKKTDRILAILDQYQVKATFLMLGEMAKAHPDLAKLVVQDGHEAGSHTFHHHDLKAMAFEQAMQEIDMGRDAVKQATGAQEVGFFRFPYLSDTPQLRHALAARSTVVLDVDIDTKDYFKNDPSQVLDRAMTELNKKQGGIILMHDIHARTITMLPLLLDRLAAEGYTVVTLHYQRPSAPPEVAGHS</sequence>
<dbReference type="Gene3D" id="3.20.20.370">
    <property type="entry name" value="Glycoside hydrolase/deacetylase"/>
    <property type="match status" value="1"/>
</dbReference>
<dbReference type="Proteomes" id="UP001235269">
    <property type="component" value="Unassembled WGS sequence"/>
</dbReference>
<comment type="function">
    <text evidence="1">Is involved in generating a small heat-stable compound (Nod), an acylated oligomer of N-acetylglucosamine, that stimulates mitosis in various plant protoplasts.</text>
</comment>
<dbReference type="SUPFAM" id="SSF88713">
    <property type="entry name" value="Glycoside hydrolase/deacetylase"/>
    <property type="match status" value="1"/>
</dbReference>
<organism evidence="9 10">
    <name type="scientific">Rhizobium paknamense</name>
    <dbReference type="NCBI Taxonomy" id="1206817"/>
    <lineage>
        <taxon>Bacteria</taxon>
        <taxon>Pseudomonadati</taxon>
        <taxon>Pseudomonadota</taxon>
        <taxon>Alphaproteobacteria</taxon>
        <taxon>Hyphomicrobiales</taxon>
        <taxon>Rhizobiaceae</taxon>
        <taxon>Rhizobium/Agrobacterium group</taxon>
        <taxon>Rhizobium</taxon>
    </lineage>
</organism>
<dbReference type="InterPro" id="IPR002509">
    <property type="entry name" value="NODB_dom"/>
</dbReference>
<dbReference type="PANTHER" id="PTHR10587">
    <property type="entry name" value="GLYCOSYL TRANSFERASE-RELATED"/>
    <property type="match status" value="1"/>
</dbReference>
<proteinExistence type="inferred from homology"/>
<evidence type="ECO:0000256" key="7">
    <source>
        <dbReference type="SAM" id="SignalP"/>
    </source>
</evidence>
<keyword evidence="5" id="KW-0378">Hydrolase</keyword>
<feature type="chain" id="PRO_5047453898" description="Chitooligosaccharide deacetylase" evidence="7">
    <location>
        <begin position="20"/>
        <end position="281"/>
    </location>
</feature>
<name>A0ABU0I9J3_9HYPH</name>
<dbReference type="PANTHER" id="PTHR10587:SF133">
    <property type="entry name" value="CHITIN DEACETYLASE 1-RELATED"/>
    <property type="match status" value="1"/>
</dbReference>
<dbReference type="InterPro" id="IPR011330">
    <property type="entry name" value="Glyco_hydro/deAcase_b/a-brl"/>
</dbReference>